<reference evidence="3" key="2">
    <citation type="submission" date="2020-04" db="EMBL/GenBank/DDBJ databases">
        <authorList>
            <consortium name="NCBI Genome Project"/>
        </authorList>
    </citation>
    <scope>NUCLEOTIDE SEQUENCE</scope>
    <source>
        <strain evidence="3">CBS 781.70</strain>
    </source>
</reference>
<dbReference type="Proteomes" id="UP000504638">
    <property type="component" value="Unplaced"/>
</dbReference>
<protein>
    <submittedName>
        <fullName evidence="1 3">Uncharacterized protein</fullName>
    </submittedName>
</protein>
<evidence type="ECO:0000313" key="1">
    <source>
        <dbReference type="EMBL" id="KAF1813905.1"/>
    </source>
</evidence>
<sequence length="262" mass="29316">MATGNGAPGPPFAFQIYELNDVRDPQYQHTRYGTGAWIPPQTFRDNDWELIFDEHSFFYFDGSTVHLYPPGSFPMDAIHNAGEVSVYHNEGQIYGCGEDVTEPPTPEPHEPPLEVMDIGWKCLAFVHENDQSYVSRAVFHEGGVPRLTLLRPSQVWAKELLPCIYRPHHVHDDSPQNSGLGGLKGEVAILIALIALSVPNGNIHLALFNCMRGLTWTSHGLPRDEGWTSRRGILVKVFTLSEDTTPLRLFEDGTVAEGKIFH</sequence>
<dbReference type="RefSeq" id="XP_033535536.1">
    <property type="nucleotide sequence ID" value="XM_033675053.1"/>
</dbReference>
<evidence type="ECO:0000313" key="2">
    <source>
        <dbReference type="Proteomes" id="UP000504638"/>
    </source>
</evidence>
<name>A0A6G1G744_9PEZI</name>
<reference evidence="3" key="3">
    <citation type="submission" date="2025-04" db="UniProtKB">
        <authorList>
            <consortium name="RefSeq"/>
        </authorList>
    </citation>
    <scope>IDENTIFICATION</scope>
    <source>
        <strain evidence="3">CBS 781.70</strain>
    </source>
</reference>
<keyword evidence="2" id="KW-1185">Reference proteome</keyword>
<dbReference type="AlphaFoldDB" id="A0A6G1G744"/>
<accession>A0A6G1G744</accession>
<dbReference type="EMBL" id="ML975154">
    <property type="protein sequence ID" value="KAF1813905.1"/>
    <property type="molecule type" value="Genomic_DNA"/>
</dbReference>
<evidence type="ECO:0000313" key="3">
    <source>
        <dbReference type="RefSeq" id="XP_033535536.1"/>
    </source>
</evidence>
<gene>
    <name evidence="1 3" type="ORF">P152DRAFT_297375</name>
</gene>
<proteinExistence type="predicted"/>
<organism evidence="1">
    <name type="scientific">Eremomyces bilateralis CBS 781.70</name>
    <dbReference type="NCBI Taxonomy" id="1392243"/>
    <lineage>
        <taxon>Eukaryota</taxon>
        <taxon>Fungi</taxon>
        <taxon>Dikarya</taxon>
        <taxon>Ascomycota</taxon>
        <taxon>Pezizomycotina</taxon>
        <taxon>Dothideomycetes</taxon>
        <taxon>Dothideomycetes incertae sedis</taxon>
        <taxon>Eremomycetales</taxon>
        <taxon>Eremomycetaceae</taxon>
        <taxon>Eremomyces</taxon>
    </lineage>
</organism>
<reference evidence="1 3" key="1">
    <citation type="submission" date="2020-01" db="EMBL/GenBank/DDBJ databases">
        <authorList>
            <consortium name="DOE Joint Genome Institute"/>
            <person name="Haridas S."/>
            <person name="Albert R."/>
            <person name="Binder M."/>
            <person name="Bloem J."/>
            <person name="Labutti K."/>
            <person name="Salamov A."/>
            <person name="Andreopoulos B."/>
            <person name="Baker S.E."/>
            <person name="Barry K."/>
            <person name="Bills G."/>
            <person name="Bluhm B.H."/>
            <person name="Cannon C."/>
            <person name="Castanera R."/>
            <person name="Culley D.E."/>
            <person name="Daum C."/>
            <person name="Ezra D."/>
            <person name="Gonzalez J.B."/>
            <person name="Henrissat B."/>
            <person name="Kuo A."/>
            <person name="Liang C."/>
            <person name="Lipzen A."/>
            <person name="Lutzoni F."/>
            <person name="Magnuson J."/>
            <person name="Mondo S."/>
            <person name="Nolan M."/>
            <person name="Ohm R."/>
            <person name="Pangilinan J."/>
            <person name="Park H.-J."/>
            <person name="Ramirez L."/>
            <person name="Alfaro M."/>
            <person name="Sun H."/>
            <person name="Tritt A."/>
            <person name="Yoshinaga Y."/>
            <person name="Zwiers L.-H."/>
            <person name="Turgeon B.G."/>
            <person name="Goodwin S.B."/>
            <person name="Spatafora J.W."/>
            <person name="Crous P.W."/>
            <person name="Grigoriev I.V."/>
        </authorList>
    </citation>
    <scope>NUCLEOTIDE SEQUENCE</scope>
    <source>
        <strain evidence="1 3">CBS 781.70</strain>
    </source>
</reference>
<dbReference type="GeneID" id="54415623"/>
<dbReference type="OrthoDB" id="5243686at2759"/>